<evidence type="ECO:0000256" key="1">
    <source>
        <dbReference type="SAM" id="SignalP"/>
    </source>
</evidence>
<keyword evidence="4" id="KW-1185">Reference proteome</keyword>
<dbReference type="Proteomes" id="UP000502549">
    <property type="component" value="Chromosome"/>
</dbReference>
<feature type="domain" description="Lysozyme inhibitor LprI-like N-terminal" evidence="2">
    <location>
        <begin position="27"/>
        <end position="105"/>
    </location>
</feature>
<gene>
    <name evidence="3" type="ORF">G4G71_00175</name>
</gene>
<dbReference type="Pfam" id="PF07007">
    <property type="entry name" value="LprI"/>
    <property type="match status" value="1"/>
</dbReference>
<organism evidence="3 4">
    <name type="scientific">Pseudomonas multiresinivorans</name>
    <dbReference type="NCBI Taxonomy" id="95301"/>
    <lineage>
        <taxon>Bacteria</taxon>
        <taxon>Pseudomonadati</taxon>
        <taxon>Pseudomonadota</taxon>
        <taxon>Gammaproteobacteria</taxon>
        <taxon>Pseudomonadales</taxon>
        <taxon>Pseudomonadaceae</taxon>
        <taxon>Pseudomonas</taxon>
    </lineage>
</organism>
<dbReference type="EMBL" id="CP048833">
    <property type="protein sequence ID" value="QJP06362.1"/>
    <property type="molecule type" value="Genomic_DNA"/>
</dbReference>
<accession>A0A7Z3BGD0</accession>
<dbReference type="RefSeq" id="WP_169934928.1">
    <property type="nucleotide sequence ID" value="NZ_CP048833.1"/>
</dbReference>
<evidence type="ECO:0000259" key="2">
    <source>
        <dbReference type="Pfam" id="PF07007"/>
    </source>
</evidence>
<name>A0A7Z3BGD0_9PSED</name>
<dbReference type="PANTHER" id="PTHR37549">
    <property type="entry name" value="LIPOPROTEIN LPRI"/>
    <property type="match status" value="1"/>
</dbReference>
<reference evidence="3 4" key="1">
    <citation type="submission" date="2020-02" db="EMBL/GenBank/DDBJ databases">
        <title>Complete genome sequence of Pseudomonas multiresinivorans ORNL1.</title>
        <authorList>
            <person name="Podar M."/>
        </authorList>
    </citation>
    <scope>NUCLEOTIDE SEQUENCE [LARGE SCALE GENOMIC DNA]</scope>
    <source>
        <strain evidence="4">populi</strain>
    </source>
</reference>
<dbReference type="PANTHER" id="PTHR37549:SF1">
    <property type="entry name" value="LIPOPROTEIN LPRI"/>
    <property type="match status" value="1"/>
</dbReference>
<dbReference type="GO" id="GO:0005576">
    <property type="term" value="C:extracellular region"/>
    <property type="evidence" value="ECO:0007669"/>
    <property type="project" value="TreeGrafter"/>
</dbReference>
<evidence type="ECO:0000313" key="3">
    <source>
        <dbReference type="EMBL" id="QJP06362.1"/>
    </source>
</evidence>
<dbReference type="AlphaFoldDB" id="A0A7Z3BGD0"/>
<feature type="signal peptide" evidence="1">
    <location>
        <begin position="1"/>
        <end position="22"/>
    </location>
</feature>
<evidence type="ECO:0000313" key="4">
    <source>
        <dbReference type="Proteomes" id="UP000502549"/>
    </source>
</evidence>
<dbReference type="NCBIfam" id="NF047539">
    <property type="entry name" value="XAC2610_fam"/>
    <property type="match status" value="1"/>
</dbReference>
<feature type="chain" id="PRO_5030889563" evidence="1">
    <location>
        <begin position="23"/>
        <end position="332"/>
    </location>
</feature>
<proteinExistence type="predicted"/>
<sequence length="332" mass="36649">MKLHLLLILAAGLATGLMPALAASFDCRKARSPMEEAICANGDLSALDDQLNASYRAHLGDTEQNTTALKTSQRAWLRAVRQRCEAVDEIADCLSDAYRERLENLGPATNAAPQGHDWKLALRIGNAAPGYDFLLDMQPCAEQTCEGPAYLGIQRKGSNHVMQAIYLPNVFLTRQDNGEPLVNSARLYDYQGVINSGDFNFDGQPDFAVQNGNRGSYGGPSYDVFLFDAPRQRFIHSPELSDLTLENLGFFDVDSKRKRLITFAKSGCCYHEKSEYIVKANQPLAVKREIEDAAGGSGEPEMVLLGTEELVDGKWQTTSSRKVPFKELYGDQ</sequence>
<keyword evidence="1" id="KW-0732">Signal</keyword>
<dbReference type="Gene3D" id="1.20.1270.180">
    <property type="match status" value="1"/>
</dbReference>
<dbReference type="InterPro" id="IPR058087">
    <property type="entry name" value="XAC2610_dom"/>
</dbReference>
<protein>
    <submittedName>
        <fullName evidence="3">DUF1311 domain-containing protein</fullName>
    </submittedName>
</protein>
<dbReference type="KEGG" id="pmui:G4G71_00175"/>
<dbReference type="InterPro" id="IPR009739">
    <property type="entry name" value="LprI-like_N"/>
</dbReference>
<dbReference type="InterPro" id="IPR052755">
    <property type="entry name" value="Lysozyme_Inhibitor_LprI"/>
</dbReference>